<dbReference type="InterPro" id="IPR057939">
    <property type="entry name" value="TRF2_HOY1_PH"/>
</dbReference>
<reference evidence="9" key="1">
    <citation type="journal article" date="2014" name="Genome Announc.">
        <title>De novo whole-genome sequence and genome annotation of Lichtheimia ramosa.</title>
        <authorList>
            <person name="Linde J."/>
            <person name="Schwartze V."/>
            <person name="Binder U."/>
            <person name="Lass-Florl C."/>
            <person name="Voigt K."/>
            <person name="Horn F."/>
        </authorList>
    </citation>
    <scope>NUCLEOTIDE SEQUENCE</scope>
    <source>
        <strain evidence="9">JMRC FSU:6197</strain>
    </source>
</reference>
<dbReference type="InterPro" id="IPR050453">
    <property type="entry name" value="LIM_Homeobox_TF"/>
</dbReference>
<dbReference type="SMART" id="SM00389">
    <property type="entry name" value="HOX"/>
    <property type="match status" value="1"/>
</dbReference>
<protein>
    <recommendedName>
        <fullName evidence="8">Homeobox domain-containing protein</fullName>
    </recommendedName>
</protein>
<dbReference type="InterPro" id="IPR017970">
    <property type="entry name" value="Homeobox_CS"/>
</dbReference>
<feature type="compositionally biased region" description="Basic and acidic residues" evidence="7">
    <location>
        <begin position="150"/>
        <end position="159"/>
    </location>
</feature>
<keyword evidence="4 5" id="KW-0539">Nucleus</keyword>
<evidence type="ECO:0000313" key="9">
    <source>
        <dbReference type="EMBL" id="CDS09808.1"/>
    </source>
</evidence>
<dbReference type="EMBL" id="LK023335">
    <property type="protein sequence ID" value="CDS09808.1"/>
    <property type="molecule type" value="Genomic_DNA"/>
</dbReference>
<evidence type="ECO:0000259" key="8">
    <source>
        <dbReference type="PROSITE" id="PS50071"/>
    </source>
</evidence>
<accession>A0A077WRT7</accession>
<evidence type="ECO:0000256" key="1">
    <source>
        <dbReference type="ARBA" id="ARBA00004123"/>
    </source>
</evidence>
<evidence type="ECO:0000256" key="2">
    <source>
        <dbReference type="ARBA" id="ARBA00023125"/>
    </source>
</evidence>
<dbReference type="GO" id="GO:0000981">
    <property type="term" value="F:DNA-binding transcription factor activity, RNA polymerase II-specific"/>
    <property type="evidence" value="ECO:0007669"/>
    <property type="project" value="InterPro"/>
</dbReference>
<dbReference type="PANTHER" id="PTHR24208">
    <property type="entry name" value="LIM/HOMEOBOX PROTEIN LHX"/>
    <property type="match status" value="1"/>
</dbReference>
<evidence type="ECO:0000256" key="4">
    <source>
        <dbReference type="ARBA" id="ARBA00023242"/>
    </source>
</evidence>
<feature type="region of interest" description="Disordered" evidence="7">
    <location>
        <begin position="124"/>
        <end position="159"/>
    </location>
</feature>
<dbReference type="Pfam" id="PF00046">
    <property type="entry name" value="Homeodomain"/>
    <property type="match status" value="1"/>
</dbReference>
<proteinExistence type="predicted"/>
<dbReference type="CDD" id="cd00086">
    <property type="entry name" value="homeodomain"/>
    <property type="match status" value="1"/>
</dbReference>
<evidence type="ECO:0000256" key="5">
    <source>
        <dbReference type="PROSITE-ProRule" id="PRU00108"/>
    </source>
</evidence>
<dbReference type="Gene3D" id="1.10.10.60">
    <property type="entry name" value="Homeodomain-like"/>
    <property type="match status" value="1"/>
</dbReference>
<dbReference type="PROSITE" id="PS00027">
    <property type="entry name" value="HOMEOBOX_1"/>
    <property type="match status" value="1"/>
</dbReference>
<dbReference type="SUPFAM" id="SSF46689">
    <property type="entry name" value="Homeodomain-like"/>
    <property type="match status" value="1"/>
</dbReference>
<organism evidence="9">
    <name type="scientific">Lichtheimia ramosa</name>
    <dbReference type="NCBI Taxonomy" id="688394"/>
    <lineage>
        <taxon>Eukaryota</taxon>
        <taxon>Fungi</taxon>
        <taxon>Fungi incertae sedis</taxon>
        <taxon>Mucoromycota</taxon>
        <taxon>Mucoromycotina</taxon>
        <taxon>Mucoromycetes</taxon>
        <taxon>Mucorales</taxon>
        <taxon>Lichtheimiaceae</taxon>
        <taxon>Lichtheimia</taxon>
    </lineage>
</organism>
<dbReference type="InterPro" id="IPR001356">
    <property type="entry name" value="HD"/>
</dbReference>
<dbReference type="InterPro" id="IPR009057">
    <property type="entry name" value="Homeodomain-like_sf"/>
</dbReference>
<feature type="region of interest" description="Disordered" evidence="7">
    <location>
        <begin position="176"/>
        <end position="204"/>
    </location>
</feature>
<evidence type="ECO:0000256" key="7">
    <source>
        <dbReference type="SAM" id="MobiDB-lite"/>
    </source>
</evidence>
<evidence type="ECO:0000256" key="6">
    <source>
        <dbReference type="RuleBase" id="RU000682"/>
    </source>
</evidence>
<keyword evidence="3 5" id="KW-0371">Homeobox</keyword>
<dbReference type="PROSITE" id="PS50071">
    <property type="entry name" value="HOMEOBOX_2"/>
    <property type="match status" value="1"/>
</dbReference>
<feature type="compositionally biased region" description="Basic and acidic residues" evidence="7">
    <location>
        <begin position="125"/>
        <end position="138"/>
    </location>
</feature>
<evidence type="ECO:0000256" key="3">
    <source>
        <dbReference type="ARBA" id="ARBA00023155"/>
    </source>
</evidence>
<gene>
    <name evidence="9" type="ORF">LRAMOSA02485</name>
</gene>
<dbReference type="OrthoDB" id="6159439at2759"/>
<feature type="compositionally biased region" description="Low complexity" evidence="7">
    <location>
        <begin position="176"/>
        <end position="203"/>
    </location>
</feature>
<sequence length="443" mass="48928">MITKNTTKSSAPTRKRTHLKPHQLTVLQNSFAINPLPDGTVRSQLAHDLGVSERTIQIWFQNRRAKARKMEALSNAFAMGGTLSHGSNNTTTAVNGNGCHPLLPRWTERAPPRYQPTFRTMMTPKRFEELRQQSDTRRPTTTATRAASSKPDENKDHHDVAPRAMSEGMLITPPSIVVSSTSSSSSSSSSCSSSTSNNNITNNKGPVVSLQAHNLRIGTWTRFAQGQGWDLICEANITSRQMIWQIQAQGHLFRIQVPFDAIQQLVLLDDHLDQSQLQVNVIDPQMLVFSMQRLNIDDDWIRCGDFSEGQQASIEYTHVLQGAAADLQQAVFDLTALVPDLATKIIYTPTLVTATAAAAPTSMAMPPPMLDECREFTLSPSATPEPYNLYDMTTNDTIFMDKWSAAALDPTAAVYTSMAQPNMVPPPPPPPAMDLQQYPYGFC</sequence>
<comment type="subcellular location">
    <subcellularLocation>
        <location evidence="1 5 6">Nucleus</location>
    </subcellularLocation>
</comment>
<dbReference type="Pfam" id="PF24818">
    <property type="entry name" value="PH_TRF2_HOY1"/>
    <property type="match status" value="1"/>
</dbReference>
<keyword evidence="2 5" id="KW-0238">DNA-binding</keyword>
<dbReference type="PANTHER" id="PTHR24208:SF166">
    <property type="entry name" value="LIM HOMEOBOX TRANSCRIPTION FACTOR 1 ALPHA, ISOFORM B"/>
    <property type="match status" value="1"/>
</dbReference>
<dbReference type="GO" id="GO:0005634">
    <property type="term" value="C:nucleus"/>
    <property type="evidence" value="ECO:0007669"/>
    <property type="project" value="UniProtKB-SubCell"/>
</dbReference>
<name>A0A077WRT7_9FUNG</name>
<dbReference type="AlphaFoldDB" id="A0A077WRT7"/>
<dbReference type="GO" id="GO:0000977">
    <property type="term" value="F:RNA polymerase II transcription regulatory region sequence-specific DNA binding"/>
    <property type="evidence" value="ECO:0007669"/>
    <property type="project" value="TreeGrafter"/>
</dbReference>
<feature type="DNA-binding region" description="Homeobox" evidence="5">
    <location>
        <begin position="12"/>
        <end position="71"/>
    </location>
</feature>
<feature type="domain" description="Homeobox" evidence="8">
    <location>
        <begin position="10"/>
        <end position="70"/>
    </location>
</feature>